<dbReference type="InterPro" id="IPR050738">
    <property type="entry name" value="Sulfatase"/>
</dbReference>
<evidence type="ECO:0000256" key="5">
    <source>
        <dbReference type="SAM" id="MobiDB-lite"/>
    </source>
</evidence>
<dbReference type="SUPFAM" id="SSF53649">
    <property type="entry name" value="Alkaline phosphatase-like"/>
    <property type="match status" value="1"/>
</dbReference>
<keyword evidence="4" id="KW-0106">Calcium</keyword>
<dbReference type="InterPro" id="IPR024607">
    <property type="entry name" value="Sulfatase_CS"/>
</dbReference>
<evidence type="ECO:0000256" key="2">
    <source>
        <dbReference type="ARBA" id="ARBA00022723"/>
    </source>
</evidence>
<keyword evidence="2" id="KW-0479">Metal-binding</keyword>
<dbReference type="GO" id="GO:0004065">
    <property type="term" value="F:arylsulfatase activity"/>
    <property type="evidence" value="ECO:0007669"/>
    <property type="project" value="TreeGrafter"/>
</dbReference>
<dbReference type="InterPro" id="IPR000917">
    <property type="entry name" value="Sulfatase_N"/>
</dbReference>
<dbReference type="Gene3D" id="3.40.720.10">
    <property type="entry name" value="Alkaline Phosphatase, subunit A"/>
    <property type="match status" value="1"/>
</dbReference>
<dbReference type="GO" id="GO:0046872">
    <property type="term" value="F:metal ion binding"/>
    <property type="evidence" value="ECO:0007669"/>
    <property type="project" value="UniProtKB-KW"/>
</dbReference>
<sequence>MRPNIIYLNSHDTGRYVRPYGYSVATPKLQQLAEEGVVFRRAFSASPTCSPSRAALLTGRYPHEVGMLGLSHRGFSLIDHHQHLSHVLRTAGYRTALAGLQHVTDDPTELGYDEILPVPSHSAGDVAPAAADFLASAHEQPFYLEVGFFETHRPYPTPEPMDDPRYLQSPAPVPDSTETREDMAGYSSSVRRLDDGVGQVLDALERAGIADDTLVICTTDHGLAFPNMKCTLSDDGIGVMLMMRGPGGFTGGSVSDALVSQLDLFPTVCEIAGISPSEGLRGRSLLTLMDGSEEHLHDAVYAELNYHVDYQPQRCVRTDRYKYIRSFRKLDHRILEHTDAGASKQYLAARGWGEQGQEPEMLFDLLLDPHEGHNLVSDCEHSETVKGMRTRMESWMRLTDDPLLRGPVPAPLGANVKGAP</sequence>
<evidence type="ECO:0000259" key="6">
    <source>
        <dbReference type="Pfam" id="PF00884"/>
    </source>
</evidence>
<accession>A0A2A3YF71</accession>
<evidence type="ECO:0000256" key="3">
    <source>
        <dbReference type="ARBA" id="ARBA00022801"/>
    </source>
</evidence>
<evidence type="ECO:0000256" key="4">
    <source>
        <dbReference type="ARBA" id="ARBA00022837"/>
    </source>
</evidence>
<proteinExistence type="inferred from homology"/>
<reference evidence="7 8" key="1">
    <citation type="journal article" date="2017" name="Elife">
        <title>Extensive horizontal gene transfer in cheese-associated bacteria.</title>
        <authorList>
            <person name="Bonham K.S."/>
            <person name="Wolfe B.E."/>
            <person name="Dutton R.J."/>
        </authorList>
    </citation>
    <scope>NUCLEOTIDE SEQUENCE [LARGE SCALE GENOMIC DNA]</scope>
    <source>
        <strain evidence="7 8">341_9</strain>
    </source>
</reference>
<dbReference type="CDD" id="cd16027">
    <property type="entry name" value="SGSH"/>
    <property type="match status" value="1"/>
</dbReference>
<feature type="region of interest" description="Disordered" evidence="5">
    <location>
        <begin position="156"/>
        <end position="181"/>
    </location>
</feature>
<evidence type="ECO:0000256" key="1">
    <source>
        <dbReference type="ARBA" id="ARBA00008779"/>
    </source>
</evidence>
<organism evidence="7 8">
    <name type="scientific">Brachybacterium alimentarium</name>
    <dbReference type="NCBI Taxonomy" id="47845"/>
    <lineage>
        <taxon>Bacteria</taxon>
        <taxon>Bacillati</taxon>
        <taxon>Actinomycetota</taxon>
        <taxon>Actinomycetes</taxon>
        <taxon>Micrococcales</taxon>
        <taxon>Dermabacteraceae</taxon>
        <taxon>Brachybacterium</taxon>
    </lineage>
</organism>
<gene>
    <name evidence="7" type="ORF">CIK66_16975</name>
</gene>
<dbReference type="InterPro" id="IPR017850">
    <property type="entry name" value="Alkaline_phosphatase_core_sf"/>
</dbReference>
<evidence type="ECO:0000313" key="8">
    <source>
        <dbReference type="Proteomes" id="UP000218598"/>
    </source>
</evidence>
<dbReference type="AlphaFoldDB" id="A0A2A3YF71"/>
<dbReference type="RefSeq" id="WP_096197830.1">
    <property type="nucleotide sequence ID" value="NZ_NRGR01000033.1"/>
</dbReference>
<feature type="domain" description="Sulfatase N-terminal" evidence="6">
    <location>
        <begin position="3"/>
        <end position="274"/>
    </location>
</feature>
<dbReference type="PANTHER" id="PTHR42693">
    <property type="entry name" value="ARYLSULFATASE FAMILY MEMBER"/>
    <property type="match status" value="1"/>
</dbReference>
<name>A0A2A3YF71_9MICO</name>
<dbReference type="Pfam" id="PF00884">
    <property type="entry name" value="Sulfatase"/>
    <property type="match status" value="1"/>
</dbReference>
<keyword evidence="3" id="KW-0378">Hydrolase</keyword>
<dbReference type="Proteomes" id="UP000218598">
    <property type="component" value="Unassembled WGS sequence"/>
</dbReference>
<comment type="similarity">
    <text evidence="1">Belongs to the sulfatase family.</text>
</comment>
<comment type="caution">
    <text evidence="7">The sequence shown here is derived from an EMBL/GenBank/DDBJ whole genome shotgun (WGS) entry which is preliminary data.</text>
</comment>
<dbReference type="PANTHER" id="PTHR42693:SF53">
    <property type="entry name" value="ENDO-4-O-SULFATASE"/>
    <property type="match status" value="1"/>
</dbReference>
<protein>
    <submittedName>
        <fullName evidence="7">Sulfatase</fullName>
    </submittedName>
</protein>
<dbReference type="OrthoDB" id="9777306at2"/>
<dbReference type="EMBL" id="NRGR01000033">
    <property type="protein sequence ID" value="PCC37889.1"/>
    <property type="molecule type" value="Genomic_DNA"/>
</dbReference>
<keyword evidence="8" id="KW-1185">Reference proteome</keyword>
<evidence type="ECO:0000313" key="7">
    <source>
        <dbReference type="EMBL" id="PCC37889.1"/>
    </source>
</evidence>
<dbReference type="PROSITE" id="PS00523">
    <property type="entry name" value="SULFATASE_1"/>
    <property type="match status" value="1"/>
</dbReference>